<keyword evidence="2" id="KW-1185">Reference proteome</keyword>
<proteinExistence type="predicted"/>
<reference evidence="1 2" key="1">
    <citation type="submission" date="2020-03" db="EMBL/GenBank/DDBJ databases">
        <title>Genome sequence of Toxoplasma gondii RH-88 strain.</title>
        <authorList>
            <person name="Lorenzi H.A."/>
            <person name="Venepally P."/>
            <person name="Rozenberg A."/>
            <person name="Sibley D."/>
        </authorList>
    </citation>
    <scope>NUCLEOTIDE SEQUENCE [LARGE SCALE GENOMIC DNA]</scope>
    <source>
        <strain evidence="1 2">RH-88</strain>
    </source>
</reference>
<protein>
    <submittedName>
        <fullName evidence="1">Uncharacterized protein</fullName>
    </submittedName>
</protein>
<accession>A0A7J6KEK4</accession>
<evidence type="ECO:0000313" key="1">
    <source>
        <dbReference type="EMBL" id="KAF4645354.1"/>
    </source>
</evidence>
<organism evidence="1 2">
    <name type="scientific">Toxoplasma gondii</name>
    <dbReference type="NCBI Taxonomy" id="5811"/>
    <lineage>
        <taxon>Eukaryota</taxon>
        <taxon>Sar</taxon>
        <taxon>Alveolata</taxon>
        <taxon>Apicomplexa</taxon>
        <taxon>Conoidasida</taxon>
        <taxon>Coccidia</taxon>
        <taxon>Eucoccidiorida</taxon>
        <taxon>Eimeriorina</taxon>
        <taxon>Sarcocystidae</taxon>
        <taxon>Toxoplasma</taxon>
    </lineage>
</organism>
<evidence type="ECO:0000313" key="2">
    <source>
        <dbReference type="Proteomes" id="UP000557509"/>
    </source>
</evidence>
<sequence length="122" mass="13716">MRCRHTHQSRHLSLGCATSEFSTPVRGKRSFLVTWLSCAAIVLTRPCTYEGSRIVKRASIANYVHLYWYRMHVKKYAALSGALLQYRKLKQDEGCLCCVFLSPRYSRTTKATAPKITGGAGA</sequence>
<dbReference type="AlphaFoldDB" id="A0A7J6KEK4"/>
<dbReference type="EMBL" id="JAAUHK010000188">
    <property type="protein sequence ID" value="KAF4645354.1"/>
    <property type="molecule type" value="Genomic_DNA"/>
</dbReference>
<dbReference type="Proteomes" id="UP000557509">
    <property type="component" value="Unassembled WGS sequence"/>
</dbReference>
<gene>
    <name evidence="1" type="ORF">TGRH88_004580</name>
</gene>
<comment type="caution">
    <text evidence="1">The sequence shown here is derived from an EMBL/GenBank/DDBJ whole genome shotgun (WGS) entry which is preliminary data.</text>
</comment>
<name>A0A7J6KEK4_TOXGO</name>